<evidence type="ECO:0000313" key="3">
    <source>
        <dbReference type="Proteomes" id="UP000239757"/>
    </source>
</evidence>
<reference evidence="2 3" key="1">
    <citation type="submission" date="2015-01" db="EMBL/GenBank/DDBJ databases">
        <title>Genome of allotetraploid Gossypium barbadense reveals genomic plasticity and fiber elongation in cotton evolution.</title>
        <authorList>
            <person name="Chen X."/>
            <person name="Liu X."/>
            <person name="Zhao B."/>
            <person name="Zheng H."/>
            <person name="Hu Y."/>
            <person name="Lu G."/>
            <person name="Yang C."/>
            <person name="Chen J."/>
            <person name="Shan C."/>
            <person name="Zhang L."/>
            <person name="Zhou Y."/>
            <person name="Wang L."/>
            <person name="Guo W."/>
            <person name="Bai Y."/>
            <person name="Ruan J."/>
            <person name="Shangguan X."/>
            <person name="Mao Y."/>
            <person name="Jiang J."/>
            <person name="Zhu Y."/>
            <person name="Lei J."/>
            <person name="Kang H."/>
            <person name="Chen S."/>
            <person name="He X."/>
            <person name="Wang R."/>
            <person name="Wang Y."/>
            <person name="Chen J."/>
            <person name="Wang L."/>
            <person name="Yu S."/>
            <person name="Wang B."/>
            <person name="Wei J."/>
            <person name="Song S."/>
            <person name="Lu X."/>
            <person name="Gao Z."/>
            <person name="Gu W."/>
            <person name="Deng X."/>
            <person name="Ma D."/>
            <person name="Wang S."/>
            <person name="Liang W."/>
            <person name="Fang L."/>
            <person name="Cai C."/>
            <person name="Zhu X."/>
            <person name="Zhou B."/>
            <person name="Zhang Y."/>
            <person name="Chen Z."/>
            <person name="Xu S."/>
            <person name="Zhu R."/>
            <person name="Wang S."/>
            <person name="Zhang T."/>
            <person name="Zhao G."/>
        </authorList>
    </citation>
    <scope>NUCLEOTIDE SEQUENCE [LARGE SCALE GENOMIC DNA]</scope>
    <source>
        <strain evidence="3">cv. Xinhai21</strain>
        <tissue evidence="2">Leaf</tissue>
    </source>
</reference>
<sequence>MLVERTSRSGQRANRSNTGRNNEVINGAKSRKEIGNSFFMALKRLGEMSENLAGYAGQPMSVEGFGTKSRAAKNVNIRDGGQTLRGVGSRLNSNPALRPGLDVGSPGRLALALVIGLELLDYLVGQGRSLFWRVIGLRVEEDTPAVDFNNNGLKVNIKGNTRIGCWAQGDLLGVNRGGSFSWHEWVNPKCLNHFDISNQKVWSRHA</sequence>
<name>A0A2P5XUN2_GOSBA</name>
<proteinExistence type="predicted"/>
<dbReference type="Proteomes" id="UP000239757">
    <property type="component" value="Unassembled WGS sequence"/>
</dbReference>
<protein>
    <submittedName>
        <fullName evidence="2">Uncharacterized protein</fullName>
    </submittedName>
</protein>
<feature type="compositionally biased region" description="Polar residues" evidence="1">
    <location>
        <begin position="8"/>
        <end position="24"/>
    </location>
</feature>
<gene>
    <name evidence="2" type="ORF">GOBAR_AA13592</name>
</gene>
<dbReference type="AlphaFoldDB" id="A0A2P5XUN2"/>
<evidence type="ECO:0000256" key="1">
    <source>
        <dbReference type="SAM" id="MobiDB-lite"/>
    </source>
</evidence>
<accession>A0A2P5XUN2</accession>
<evidence type="ECO:0000313" key="2">
    <source>
        <dbReference type="EMBL" id="PPS07053.1"/>
    </source>
</evidence>
<dbReference type="EMBL" id="KZ664190">
    <property type="protein sequence ID" value="PPS07053.1"/>
    <property type="molecule type" value="Genomic_DNA"/>
</dbReference>
<feature type="region of interest" description="Disordered" evidence="1">
    <location>
        <begin position="1"/>
        <end position="27"/>
    </location>
</feature>
<organism evidence="2 3">
    <name type="scientific">Gossypium barbadense</name>
    <name type="common">Sea Island cotton</name>
    <name type="synonym">Hibiscus barbadensis</name>
    <dbReference type="NCBI Taxonomy" id="3634"/>
    <lineage>
        <taxon>Eukaryota</taxon>
        <taxon>Viridiplantae</taxon>
        <taxon>Streptophyta</taxon>
        <taxon>Embryophyta</taxon>
        <taxon>Tracheophyta</taxon>
        <taxon>Spermatophyta</taxon>
        <taxon>Magnoliopsida</taxon>
        <taxon>eudicotyledons</taxon>
        <taxon>Gunneridae</taxon>
        <taxon>Pentapetalae</taxon>
        <taxon>rosids</taxon>
        <taxon>malvids</taxon>
        <taxon>Malvales</taxon>
        <taxon>Malvaceae</taxon>
        <taxon>Malvoideae</taxon>
        <taxon>Gossypium</taxon>
    </lineage>
</organism>